<dbReference type="Gene3D" id="3.30.450.20">
    <property type="entry name" value="PAS domain"/>
    <property type="match status" value="1"/>
</dbReference>
<gene>
    <name evidence="2" type="ordered locus">azo3476</name>
</gene>
<sequence length="173" mass="19798">MAKYKVTPTGVERLMRESDFIVSKTDLKGRITYCNRIFIEFSGYTEHELLGAPHNIIRHPDMPRGVFKYLWDCLQAERECFAYVKNMSRDGGHYWVFANVTPSYDQNGRVEGYFSVRRKPPADAVKVFSDVYREMLAAEQRAGARDAVDASLALLTSVLNSKGTSYEEFVLSF</sequence>
<dbReference type="InterPro" id="IPR000014">
    <property type="entry name" value="PAS"/>
</dbReference>
<keyword evidence="3" id="KW-1185">Reference proteome</keyword>
<dbReference type="EMBL" id="AM406670">
    <property type="protein sequence ID" value="CAL96092.1"/>
    <property type="molecule type" value="Genomic_DNA"/>
</dbReference>
<evidence type="ECO:0000313" key="3">
    <source>
        <dbReference type="Proteomes" id="UP000002588"/>
    </source>
</evidence>
<organism evidence="2 3">
    <name type="scientific">Azoarcus sp. (strain BH72)</name>
    <dbReference type="NCBI Taxonomy" id="418699"/>
    <lineage>
        <taxon>Bacteria</taxon>
        <taxon>Pseudomonadati</taxon>
        <taxon>Pseudomonadota</taxon>
        <taxon>Betaproteobacteria</taxon>
        <taxon>Rhodocyclales</taxon>
        <taxon>Zoogloeaceae</taxon>
        <taxon>Azoarcus</taxon>
    </lineage>
</organism>
<accession>A1KB86</accession>
<feature type="domain" description="PAS" evidence="1">
    <location>
        <begin position="7"/>
        <end position="51"/>
    </location>
</feature>
<dbReference type="Proteomes" id="UP000002588">
    <property type="component" value="Chromosome"/>
</dbReference>
<name>A1KB86_AZOSB</name>
<dbReference type="AlphaFoldDB" id="A1KB86"/>
<protein>
    <submittedName>
        <fullName evidence="2">Signal-transduction sensor protein</fullName>
    </submittedName>
</protein>
<dbReference type="STRING" id="62928.azo3476"/>
<dbReference type="SUPFAM" id="SSF55785">
    <property type="entry name" value="PYP-like sensor domain (PAS domain)"/>
    <property type="match status" value="1"/>
</dbReference>
<dbReference type="Pfam" id="PF08447">
    <property type="entry name" value="PAS_3"/>
    <property type="match status" value="1"/>
</dbReference>
<dbReference type="eggNOG" id="COG3829">
    <property type="taxonomic scope" value="Bacteria"/>
</dbReference>
<reference evidence="2 3" key="1">
    <citation type="journal article" date="2006" name="Nat. Biotechnol.">
        <title>Complete genome of the mutualistic, N2-fixing grass endophyte Azoarcus sp. strain BH72.</title>
        <authorList>
            <person name="Krause A."/>
            <person name="Ramakumar A."/>
            <person name="Bartels D."/>
            <person name="Battistoni F."/>
            <person name="Bekel T."/>
            <person name="Boch J."/>
            <person name="Boehm M."/>
            <person name="Friedrich F."/>
            <person name="Hurek T."/>
            <person name="Krause L."/>
            <person name="Linke B."/>
            <person name="McHardy A.C."/>
            <person name="Sarkar A."/>
            <person name="Schneiker S."/>
            <person name="Syed A.A."/>
            <person name="Thauer R."/>
            <person name="Vorhoelter F.-J."/>
            <person name="Weidner S."/>
            <person name="Puehler A."/>
            <person name="Reinhold-Hurek B."/>
            <person name="Kaiser O."/>
            <person name="Goesmann A."/>
        </authorList>
    </citation>
    <scope>NUCLEOTIDE SEQUENCE [LARGE SCALE GENOMIC DNA]</scope>
    <source>
        <strain evidence="2 3">BH72</strain>
    </source>
</reference>
<dbReference type="KEGG" id="aoa:dqs_3619"/>
<dbReference type="InterPro" id="IPR013655">
    <property type="entry name" value="PAS_fold_3"/>
</dbReference>
<dbReference type="PROSITE" id="PS50112">
    <property type="entry name" value="PAS"/>
    <property type="match status" value="1"/>
</dbReference>
<dbReference type="RefSeq" id="WP_011767198.1">
    <property type="nucleotide sequence ID" value="NC_008702.1"/>
</dbReference>
<evidence type="ECO:0000313" key="2">
    <source>
        <dbReference type="EMBL" id="CAL96092.1"/>
    </source>
</evidence>
<dbReference type="InterPro" id="IPR035965">
    <property type="entry name" value="PAS-like_dom_sf"/>
</dbReference>
<evidence type="ECO:0000259" key="1">
    <source>
        <dbReference type="PROSITE" id="PS50112"/>
    </source>
</evidence>
<dbReference type="NCBIfam" id="TIGR00229">
    <property type="entry name" value="sensory_box"/>
    <property type="match status" value="1"/>
</dbReference>
<proteinExistence type="predicted"/>
<dbReference type="KEGG" id="azo:azo3476"/>
<dbReference type="CDD" id="cd00130">
    <property type="entry name" value="PAS"/>
    <property type="match status" value="1"/>
</dbReference>
<dbReference type="HOGENOM" id="CLU_097884_0_1_4"/>